<keyword evidence="4" id="KW-1185">Reference proteome</keyword>
<dbReference type="AlphaFoldDB" id="A0A4R8DRE7"/>
<dbReference type="Proteomes" id="UP000294498">
    <property type="component" value="Unassembled WGS sequence"/>
</dbReference>
<dbReference type="CDD" id="cd07814">
    <property type="entry name" value="SRPBCC_CalC_Aha1-like"/>
    <property type="match status" value="1"/>
</dbReference>
<feature type="domain" description="Activator of Hsp90 ATPase homologue 1/2-like C-terminal" evidence="2">
    <location>
        <begin position="14"/>
        <end position="140"/>
    </location>
</feature>
<evidence type="ECO:0000259" key="2">
    <source>
        <dbReference type="Pfam" id="PF08327"/>
    </source>
</evidence>
<evidence type="ECO:0000313" key="3">
    <source>
        <dbReference type="EMBL" id="TDW99916.1"/>
    </source>
</evidence>
<evidence type="ECO:0000313" key="4">
    <source>
        <dbReference type="Proteomes" id="UP000294498"/>
    </source>
</evidence>
<protein>
    <submittedName>
        <fullName evidence="3">Uncharacterized protein YndB with AHSA1/START domain</fullName>
    </submittedName>
</protein>
<name>A0A4R8DRE7_9BACT</name>
<dbReference type="SUPFAM" id="SSF55961">
    <property type="entry name" value="Bet v1-like"/>
    <property type="match status" value="1"/>
</dbReference>
<gene>
    <name evidence="3" type="ORF">EDB95_0932</name>
</gene>
<organism evidence="3 4">
    <name type="scientific">Dinghuibacter silviterrae</name>
    <dbReference type="NCBI Taxonomy" id="1539049"/>
    <lineage>
        <taxon>Bacteria</taxon>
        <taxon>Pseudomonadati</taxon>
        <taxon>Bacteroidota</taxon>
        <taxon>Chitinophagia</taxon>
        <taxon>Chitinophagales</taxon>
        <taxon>Chitinophagaceae</taxon>
        <taxon>Dinghuibacter</taxon>
    </lineage>
</organism>
<dbReference type="InterPro" id="IPR013538">
    <property type="entry name" value="ASHA1/2-like_C"/>
</dbReference>
<accession>A0A4R8DRE7</accession>
<dbReference type="RefSeq" id="WP_133991027.1">
    <property type="nucleotide sequence ID" value="NZ_SODV01000001.1"/>
</dbReference>
<reference evidence="3 4" key="1">
    <citation type="submission" date="2019-03" db="EMBL/GenBank/DDBJ databases">
        <title>Genomic Encyclopedia of Type Strains, Phase IV (KMG-IV): sequencing the most valuable type-strain genomes for metagenomic binning, comparative biology and taxonomic classification.</title>
        <authorList>
            <person name="Goeker M."/>
        </authorList>
    </citation>
    <scope>NUCLEOTIDE SEQUENCE [LARGE SCALE GENOMIC DNA]</scope>
    <source>
        <strain evidence="3 4">DSM 100059</strain>
    </source>
</reference>
<dbReference type="EMBL" id="SODV01000001">
    <property type="protein sequence ID" value="TDW99916.1"/>
    <property type="molecule type" value="Genomic_DNA"/>
</dbReference>
<comment type="caution">
    <text evidence="3">The sequence shown here is derived from an EMBL/GenBank/DDBJ whole genome shotgun (WGS) entry which is preliminary data.</text>
</comment>
<dbReference type="Gene3D" id="3.30.530.20">
    <property type="match status" value="1"/>
</dbReference>
<evidence type="ECO:0000256" key="1">
    <source>
        <dbReference type="ARBA" id="ARBA00006817"/>
    </source>
</evidence>
<comment type="similarity">
    <text evidence="1">Belongs to the AHA1 family.</text>
</comment>
<dbReference type="Pfam" id="PF08327">
    <property type="entry name" value="AHSA1"/>
    <property type="match status" value="1"/>
</dbReference>
<dbReference type="OrthoDB" id="384974at2"/>
<proteinExistence type="inferred from homology"/>
<sequence>MSRSIVHIDTHLNFPAAHVWRAWTDPAMILQWFGSDPEGTGVSANLDVRPGGAYEISFRDSDGTVHTCFGTYEAVEPNNLLSFTWTWASEPHQPSLVTVRLTPDGAGTMMAFTHAGVWSNSEHAYKEGWTRTFTKLERTLVTGSISA</sequence>
<dbReference type="InterPro" id="IPR023393">
    <property type="entry name" value="START-like_dom_sf"/>
</dbReference>